<reference evidence="2" key="1">
    <citation type="submission" date="2017-02" db="UniProtKB">
        <authorList>
            <consortium name="WormBaseParasite"/>
        </authorList>
    </citation>
    <scope>IDENTIFICATION</scope>
</reference>
<dbReference type="STRING" id="102285.A0A0R3TE41"/>
<dbReference type="Gene3D" id="1.20.58.1970">
    <property type="match status" value="1"/>
</dbReference>
<evidence type="ECO:0000313" key="2">
    <source>
        <dbReference type="WBParaSite" id="HNAJ_0000533001-mRNA-1"/>
    </source>
</evidence>
<dbReference type="PANTHER" id="PTHR24016">
    <property type="entry name" value="CONSERVED OLIGOMERIC GOLGI COMPLEX SUBUNIT 4"/>
    <property type="match status" value="1"/>
</dbReference>
<dbReference type="Pfam" id="PF20662">
    <property type="entry name" value="COG4_C"/>
    <property type="match status" value="1"/>
</dbReference>
<dbReference type="InterPro" id="IPR048684">
    <property type="entry name" value="COG4_C"/>
</dbReference>
<organism evidence="2">
    <name type="scientific">Rodentolepis nana</name>
    <name type="common">Dwarf tapeworm</name>
    <name type="synonym">Hymenolepis nana</name>
    <dbReference type="NCBI Taxonomy" id="102285"/>
    <lineage>
        <taxon>Eukaryota</taxon>
        <taxon>Metazoa</taxon>
        <taxon>Spiralia</taxon>
        <taxon>Lophotrochozoa</taxon>
        <taxon>Platyhelminthes</taxon>
        <taxon>Cestoda</taxon>
        <taxon>Eucestoda</taxon>
        <taxon>Cyclophyllidea</taxon>
        <taxon>Hymenolepididae</taxon>
        <taxon>Rodentolepis</taxon>
    </lineage>
</organism>
<accession>A0A0R3TE41</accession>
<dbReference type="PANTHER" id="PTHR24016:SF0">
    <property type="entry name" value="CONSERVED OLIGOMERIC GOLGI COMPLEX SUBUNIT 4"/>
    <property type="match status" value="1"/>
</dbReference>
<evidence type="ECO:0000259" key="1">
    <source>
        <dbReference type="Pfam" id="PF20662"/>
    </source>
</evidence>
<dbReference type="AlphaFoldDB" id="A0A0R3TE41"/>
<proteinExistence type="predicted"/>
<sequence>LADELLLRLERFVQQKCYNRYGALQFDKELRCIFNFFCSLSTFPFREKFARILQISKLLNLEKYLNHVIGFVYSLMDWLWLSGFHSLIRVHVNPPTENGRGSELLWRYLQLAALGQRNPPTSDAKRTSKINDCQVLAGFGANILPLVATFRVDFTAEEIRRLHL</sequence>
<protein>
    <submittedName>
        <fullName evidence="2">Myotubularin phosphatase domain-containing protein</fullName>
    </submittedName>
</protein>
<dbReference type="WBParaSite" id="HNAJ_0000533001-mRNA-1">
    <property type="protein sequence ID" value="HNAJ_0000533001-mRNA-1"/>
    <property type="gene ID" value="HNAJ_0000533001"/>
</dbReference>
<dbReference type="InterPro" id="IPR048682">
    <property type="entry name" value="COG4"/>
</dbReference>
<feature type="domain" description="Conserved oligomeric Golgi complex subunit 4 C-terminal" evidence="1">
    <location>
        <begin position="2"/>
        <end position="63"/>
    </location>
</feature>
<name>A0A0R3TE41_RODNA</name>